<evidence type="ECO:0000313" key="1">
    <source>
        <dbReference type="EMBL" id="GAS82122.1"/>
    </source>
</evidence>
<sequence>MIELDNKGESKVEANAFCERPTEYYDERISKIDEQICEMLKIRKQISNNNLGFPLNFLTLRLLVNALHPLWEANKRSYSWLNRINRTSLLCTK</sequence>
<comment type="caution">
    <text evidence="1">The sequence shown here is derived from an EMBL/GenBank/DDBJ whole genome shotgun (WGS) entry which is preliminary data.</text>
</comment>
<gene>
    <name evidence="1" type="ORF">PAHA3_2196</name>
</gene>
<name>A0A100VLM5_PAEAM</name>
<protein>
    <submittedName>
        <fullName evidence="1">Uncharacterized protein</fullName>
    </submittedName>
</protein>
<dbReference type="AlphaFoldDB" id="A0A100VLM5"/>
<accession>A0A100VLM5</accession>
<dbReference type="EMBL" id="BCNV01000001">
    <property type="protein sequence ID" value="GAS82122.1"/>
    <property type="molecule type" value="Genomic_DNA"/>
</dbReference>
<dbReference type="Proteomes" id="UP000069697">
    <property type="component" value="Unassembled WGS sequence"/>
</dbReference>
<proteinExistence type="predicted"/>
<organism evidence="1 2">
    <name type="scientific">Paenibacillus amylolyticus</name>
    <dbReference type="NCBI Taxonomy" id="1451"/>
    <lineage>
        <taxon>Bacteria</taxon>
        <taxon>Bacillati</taxon>
        <taxon>Bacillota</taxon>
        <taxon>Bacilli</taxon>
        <taxon>Bacillales</taxon>
        <taxon>Paenibacillaceae</taxon>
        <taxon>Paenibacillus</taxon>
    </lineage>
</organism>
<evidence type="ECO:0000313" key="2">
    <source>
        <dbReference type="Proteomes" id="UP000069697"/>
    </source>
</evidence>
<reference evidence="1 2" key="1">
    <citation type="journal article" date="2016" name="Genome Announc.">
        <title>Draft Genome Sequence of Paenibacillus amylolyticus Heshi-A3, Isolated from Fermented Rice Bran in a Japanese Fermented Seafood Dish.</title>
        <authorList>
            <person name="Akuzawa S."/>
            <person name="Nagaoka J."/>
            <person name="Kanekatsu M."/>
            <person name="Kubota E."/>
            <person name="Ohtake R."/>
            <person name="Suzuki T."/>
            <person name="Kanesaki Y."/>
        </authorList>
    </citation>
    <scope>NUCLEOTIDE SEQUENCE [LARGE SCALE GENOMIC DNA]</scope>
    <source>
        <strain evidence="1 2">Heshi-A3</strain>
    </source>
</reference>
<reference evidence="2" key="2">
    <citation type="submission" date="2016-01" db="EMBL/GenBank/DDBJ databases">
        <title>Draft Genome Sequence of Paenibacillus amylolyticus Heshi-A3 that Was Isolated from Fermented Rice Bran with Aging Salted Mackerel, Which Was Named Heshiko as Traditional Fermented Seafood in Japan.</title>
        <authorList>
            <person name="Akuzawa S."/>
            <person name="Nakagawa J."/>
            <person name="Kanekatsu T."/>
            <person name="Kubota E."/>
            <person name="Ohtake R."/>
            <person name="Suzuki T."/>
            <person name="Kanesaki Y."/>
        </authorList>
    </citation>
    <scope>NUCLEOTIDE SEQUENCE [LARGE SCALE GENOMIC DNA]</scope>
    <source>
        <strain evidence="2">Heshi-A3</strain>
    </source>
</reference>